<sequence length="117" mass="13190">MGPDSLVVYEYLPNKSLDRFIFDDEKGKELDWEKRFKIIVGTARGIAYLHENPKARIIHRDIKESNVLLDAKLQAKIADFGLAREPIPPAVDVKSANDAPEHNWRATPDADQSAIHG</sequence>
<dbReference type="FunFam" id="1.10.510.10:FF:001023">
    <property type="entry name" value="Os07g0541700 protein"/>
    <property type="match status" value="1"/>
</dbReference>
<dbReference type="InterPro" id="IPR011009">
    <property type="entry name" value="Kinase-like_dom_sf"/>
</dbReference>
<keyword evidence="6" id="KW-0067">ATP-binding</keyword>
<evidence type="ECO:0000256" key="1">
    <source>
        <dbReference type="ARBA" id="ARBA00012513"/>
    </source>
</evidence>
<accession>A0AAV9DL61</accession>
<name>A0AAV9DL61_ACOCL</name>
<gene>
    <name evidence="11" type="primary">CRK2</name>
    <name evidence="11" type="ORF">QJS10_CPB12g00135</name>
</gene>
<reference evidence="11" key="2">
    <citation type="submission" date="2023-06" db="EMBL/GenBank/DDBJ databases">
        <authorList>
            <person name="Ma L."/>
            <person name="Liu K.-W."/>
            <person name="Li Z."/>
            <person name="Hsiao Y.-Y."/>
            <person name="Qi Y."/>
            <person name="Fu T."/>
            <person name="Tang G."/>
            <person name="Zhang D."/>
            <person name="Sun W.-H."/>
            <person name="Liu D.-K."/>
            <person name="Li Y."/>
            <person name="Chen G.-Z."/>
            <person name="Liu X.-D."/>
            <person name="Liao X.-Y."/>
            <person name="Jiang Y.-T."/>
            <person name="Yu X."/>
            <person name="Hao Y."/>
            <person name="Huang J."/>
            <person name="Zhao X.-W."/>
            <person name="Ke S."/>
            <person name="Chen Y.-Y."/>
            <person name="Wu W.-L."/>
            <person name="Hsu J.-L."/>
            <person name="Lin Y.-F."/>
            <person name="Huang M.-D."/>
            <person name="Li C.-Y."/>
            <person name="Huang L."/>
            <person name="Wang Z.-W."/>
            <person name="Zhao X."/>
            <person name="Zhong W.-Y."/>
            <person name="Peng D.-H."/>
            <person name="Ahmad S."/>
            <person name="Lan S."/>
            <person name="Zhang J.-S."/>
            <person name="Tsai W.-C."/>
            <person name="Van De Peer Y."/>
            <person name="Liu Z.-J."/>
        </authorList>
    </citation>
    <scope>NUCLEOTIDE SEQUENCE</scope>
    <source>
        <strain evidence="11">CP</strain>
        <tissue evidence="11">Leaves</tissue>
    </source>
</reference>
<dbReference type="AlphaFoldDB" id="A0AAV9DL61"/>
<keyword evidence="11" id="KW-0675">Receptor</keyword>
<dbReference type="GO" id="GO:0004674">
    <property type="term" value="F:protein serine/threonine kinase activity"/>
    <property type="evidence" value="ECO:0007669"/>
    <property type="project" value="UniProtKB-KW"/>
</dbReference>
<dbReference type="EC" id="2.7.11.1" evidence="1"/>
<dbReference type="PANTHER" id="PTHR47973">
    <property type="entry name" value="CYSTEINE-RICH RECEPTOR-LIKE PROTEIN KINASE 3"/>
    <property type="match status" value="1"/>
</dbReference>
<evidence type="ECO:0000256" key="7">
    <source>
        <dbReference type="ARBA" id="ARBA00047899"/>
    </source>
</evidence>
<evidence type="ECO:0000256" key="8">
    <source>
        <dbReference type="ARBA" id="ARBA00048679"/>
    </source>
</evidence>
<dbReference type="EMBL" id="JAUJYO010000012">
    <property type="protein sequence ID" value="KAK1301667.1"/>
    <property type="molecule type" value="Genomic_DNA"/>
</dbReference>
<evidence type="ECO:0000313" key="12">
    <source>
        <dbReference type="Proteomes" id="UP001180020"/>
    </source>
</evidence>
<dbReference type="SUPFAM" id="SSF56112">
    <property type="entry name" value="Protein kinase-like (PK-like)"/>
    <property type="match status" value="1"/>
</dbReference>
<evidence type="ECO:0000256" key="9">
    <source>
        <dbReference type="SAM" id="MobiDB-lite"/>
    </source>
</evidence>
<evidence type="ECO:0000256" key="6">
    <source>
        <dbReference type="ARBA" id="ARBA00022840"/>
    </source>
</evidence>
<dbReference type="InterPro" id="IPR008271">
    <property type="entry name" value="Ser/Thr_kinase_AS"/>
</dbReference>
<dbReference type="PROSITE" id="PS00108">
    <property type="entry name" value="PROTEIN_KINASE_ST"/>
    <property type="match status" value="1"/>
</dbReference>
<dbReference type="Proteomes" id="UP001180020">
    <property type="component" value="Unassembled WGS sequence"/>
</dbReference>
<keyword evidence="2" id="KW-0723">Serine/threonine-protein kinase</keyword>
<evidence type="ECO:0000256" key="3">
    <source>
        <dbReference type="ARBA" id="ARBA00022679"/>
    </source>
</evidence>
<feature type="domain" description="Protein kinase" evidence="10">
    <location>
        <begin position="1"/>
        <end position="117"/>
    </location>
</feature>
<comment type="catalytic activity">
    <reaction evidence="8">
        <text>L-seryl-[protein] + ATP = O-phospho-L-seryl-[protein] + ADP + H(+)</text>
        <dbReference type="Rhea" id="RHEA:17989"/>
        <dbReference type="Rhea" id="RHEA-COMP:9863"/>
        <dbReference type="Rhea" id="RHEA-COMP:11604"/>
        <dbReference type="ChEBI" id="CHEBI:15378"/>
        <dbReference type="ChEBI" id="CHEBI:29999"/>
        <dbReference type="ChEBI" id="CHEBI:30616"/>
        <dbReference type="ChEBI" id="CHEBI:83421"/>
        <dbReference type="ChEBI" id="CHEBI:456216"/>
        <dbReference type="EC" id="2.7.11.1"/>
    </reaction>
</comment>
<dbReference type="InterPro" id="IPR000719">
    <property type="entry name" value="Prot_kinase_dom"/>
</dbReference>
<keyword evidence="5 11" id="KW-0418">Kinase</keyword>
<evidence type="ECO:0000259" key="10">
    <source>
        <dbReference type="PROSITE" id="PS50011"/>
    </source>
</evidence>
<evidence type="ECO:0000256" key="4">
    <source>
        <dbReference type="ARBA" id="ARBA00022741"/>
    </source>
</evidence>
<proteinExistence type="predicted"/>
<feature type="region of interest" description="Disordered" evidence="9">
    <location>
        <begin position="91"/>
        <end position="117"/>
    </location>
</feature>
<keyword evidence="12" id="KW-1185">Reference proteome</keyword>
<dbReference type="Gene3D" id="1.10.510.10">
    <property type="entry name" value="Transferase(Phosphotransferase) domain 1"/>
    <property type="match status" value="1"/>
</dbReference>
<evidence type="ECO:0000256" key="5">
    <source>
        <dbReference type="ARBA" id="ARBA00022777"/>
    </source>
</evidence>
<dbReference type="PROSITE" id="PS50011">
    <property type="entry name" value="PROTEIN_KINASE_DOM"/>
    <property type="match status" value="1"/>
</dbReference>
<dbReference type="InterPro" id="IPR052059">
    <property type="entry name" value="CR_Ser/Thr_kinase"/>
</dbReference>
<keyword evidence="4" id="KW-0547">Nucleotide-binding</keyword>
<evidence type="ECO:0000256" key="2">
    <source>
        <dbReference type="ARBA" id="ARBA00022527"/>
    </source>
</evidence>
<keyword evidence="3" id="KW-0808">Transferase</keyword>
<dbReference type="GO" id="GO:0005524">
    <property type="term" value="F:ATP binding"/>
    <property type="evidence" value="ECO:0007669"/>
    <property type="project" value="UniProtKB-KW"/>
</dbReference>
<comment type="caution">
    <text evidence="11">The sequence shown here is derived from an EMBL/GenBank/DDBJ whole genome shotgun (WGS) entry which is preliminary data.</text>
</comment>
<protein>
    <recommendedName>
        <fullName evidence="1">non-specific serine/threonine protein kinase</fullName>
        <ecNumber evidence="1">2.7.11.1</ecNumber>
    </recommendedName>
</protein>
<comment type="catalytic activity">
    <reaction evidence="7">
        <text>L-threonyl-[protein] + ATP = O-phospho-L-threonyl-[protein] + ADP + H(+)</text>
        <dbReference type="Rhea" id="RHEA:46608"/>
        <dbReference type="Rhea" id="RHEA-COMP:11060"/>
        <dbReference type="Rhea" id="RHEA-COMP:11605"/>
        <dbReference type="ChEBI" id="CHEBI:15378"/>
        <dbReference type="ChEBI" id="CHEBI:30013"/>
        <dbReference type="ChEBI" id="CHEBI:30616"/>
        <dbReference type="ChEBI" id="CHEBI:61977"/>
        <dbReference type="ChEBI" id="CHEBI:456216"/>
        <dbReference type="EC" id="2.7.11.1"/>
    </reaction>
</comment>
<organism evidence="11 12">
    <name type="scientific">Acorus calamus</name>
    <name type="common">Sweet flag</name>
    <dbReference type="NCBI Taxonomy" id="4465"/>
    <lineage>
        <taxon>Eukaryota</taxon>
        <taxon>Viridiplantae</taxon>
        <taxon>Streptophyta</taxon>
        <taxon>Embryophyta</taxon>
        <taxon>Tracheophyta</taxon>
        <taxon>Spermatophyta</taxon>
        <taxon>Magnoliopsida</taxon>
        <taxon>Liliopsida</taxon>
        <taxon>Acoraceae</taxon>
        <taxon>Acorus</taxon>
    </lineage>
</organism>
<dbReference type="Pfam" id="PF00069">
    <property type="entry name" value="Pkinase"/>
    <property type="match status" value="1"/>
</dbReference>
<reference evidence="11" key="1">
    <citation type="journal article" date="2023" name="Nat. Commun.">
        <title>Diploid and tetraploid genomes of Acorus and the evolution of monocots.</title>
        <authorList>
            <person name="Ma L."/>
            <person name="Liu K.W."/>
            <person name="Li Z."/>
            <person name="Hsiao Y.Y."/>
            <person name="Qi Y."/>
            <person name="Fu T."/>
            <person name="Tang G.D."/>
            <person name="Zhang D."/>
            <person name="Sun W.H."/>
            <person name="Liu D.K."/>
            <person name="Li Y."/>
            <person name="Chen G.Z."/>
            <person name="Liu X.D."/>
            <person name="Liao X.Y."/>
            <person name="Jiang Y.T."/>
            <person name="Yu X."/>
            <person name="Hao Y."/>
            <person name="Huang J."/>
            <person name="Zhao X.W."/>
            <person name="Ke S."/>
            <person name="Chen Y.Y."/>
            <person name="Wu W.L."/>
            <person name="Hsu J.L."/>
            <person name="Lin Y.F."/>
            <person name="Huang M.D."/>
            <person name="Li C.Y."/>
            <person name="Huang L."/>
            <person name="Wang Z.W."/>
            <person name="Zhao X."/>
            <person name="Zhong W.Y."/>
            <person name="Peng D.H."/>
            <person name="Ahmad S."/>
            <person name="Lan S."/>
            <person name="Zhang J.S."/>
            <person name="Tsai W.C."/>
            <person name="Van de Peer Y."/>
            <person name="Liu Z.J."/>
        </authorList>
    </citation>
    <scope>NUCLEOTIDE SEQUENCE</scope>
    <source>
        <strain evidence="11">CP</strain>
    </source>
</reference>
<evidence type="ECO:0000313" key="11">
    <source>
        <dbReference type="EMBL" id="KAK1301667.1"/>
    </source>
</evidence>